<comment type="caution">
    <text evidence="1">The sequence shown here is derived from an EMBL/GenBank/DDBJ whole genome shotgun (WGS) entry which is preliminary data.</text>
</comment>
<proteinExistence type="predicted"/>
<keyword evidence="2" id="KW-1185">Reference proteome</keyword>
<dbReference type="Proteomes" id="UP000280507">
    <property type="component" value="Unassembled WGS sequence"/>
</dbReference>
<sequence length="128" mass="14401">MQKQRDRLYKRTQLLEKQAKVSRDKVLDSSLNKASSPEGLFASFLLGVSTQCDLTKKVRENLLSTASKDLVSFVITQFMAPSFTAEPTDKTQIDSYQAASATDGFSSLQEDEEKLKQNLYKKAQENVQ</sequence>
<organism evidence="1 2">
    <name type="scientific">Marinomonas hwangdonensis</name>
    <dbReference type="NCBI Taxonomy" id="1053647"/>
    <lineage>
        <taxon>Bacteria</taxon>
        <taxon>Pseudomonadati</taxon>
        <taxon>Pseudomonadota</taxon>
        <taxon>Gammaproteobacteria</taxon>
        <taxon>Oceanospirillales</taxon>
        <taxon>Oceanospirillaceae</taxon>
        <taxon>Marinomonas</taxon>
    </lineage>
</organism>
<dbReference type="EMBL" id="RIZG01000001">
    <property type="protein sequence ID" value="RNF52900.1"/>
    <property type="molecule type" value="Genomic_DNA"/>
</dbReference>
<reference evidence="1 2" key="1">
    <citation type="journal article" date="2012" name="Int. J. Syst. Evol. Microbiol.">
        <title>Marinomonas hwangdonensis sp. nov., isolated from seawater.</title>
        <authorList>
            <person name="Jung Y.T."/>
            <person name="Oh T.K."/>
            <person name="Yoon J.H."/>
        </authorList>
    </citation>
    <scope>NUCLEOTIDE SEQUENCE [LARGE SCALE GENOMIC DNA]</scope>
    <source>
        <strain evidence="1 2">HDW-15</strain>
    </source>
</reference>
<gene>
    <name evidence="1" type="ORF">EBI00_01990</name>
</gene>
<name>A0A3M8QDP8_9GAMM</name>
<dbReference type="AlphaFoldDB" id="A0A3M8QDP8"/>
<protein>
    <submittedName>
        <fullName evidence="1">Uncharacterized protein</fullName>
    </submittedName>
</protein>
<accession>A0A3M8QDP8</accession>
<evidence type="ECO:0000313" key="2">
    <source>
        <dbReference type="Proteomes" id="UP000280507"/>
    </source>
</evidence>
<evidence type="ECO:0000313" key="1">
    <source>
        <dbReference type="EMBL" id="RNF52900.1"/>
    </source>
</evidence>